<keyword evidence="1" id="KW-1133">Transmembrane helix</keyword>
<feature type="transmembrane region" description="Helical" evidence="1">
    <location>
        <begin position="30"/>
        <end position="48"/>
    </location>
</feature>
<evidence type="ECO:0000256" key="1">
    <source>
        <dbReference type="SAM" id="Phobius"/>
    </source>
</evidence>
<keyword evidence="1" id="KW-0472">Membrane</keyword>
<evidence type="ECO:0000313" key="3">
    <source>
        <dbReference type="Proteomes" id="UP000030663"/>
    </source>
</evidence>
<sequence length="90" mass="10355">MVGRHTKHNSPRRKVSVFTGKHSYLLQLKFFKFFPYILFTISLFPTISRVKPGIIWTNILPPFITAIATIAFAITKENPKSLIMSVQTNF</sequence>
<proteinExistence type="predicted"/>
<dbReference type="Proteomes" id="UP000030663">
    <property type="component" value="Unassembled WGS sequence"/>
</dbReference>
<keyword evidence="3" id="KW-1185">Reference proteome</keyword>
<name>X0BYS1_FUSOX</name>
<keyword evidence="1" id="KW-0812">Transmembrane</keyword>
<organism evidence="2 3">
    <name type="scientific">Fusarium oxysporum f. sp. raphani 54005</name>
    <dbReference type="NCBI Taxonomy" id="1089458"/>
    <lineage>
        <taxon>Eukaryota</taxon>
        <taxon>Fungi</taxon>
        <taxon>Dikarya</taxon>
        <taxon>Ascomycota</taxon>
        <taxon>Pezizomycotina</taxon>
        <taxon>Sordariomycetes</taxon>
        <taxon>Hypocreomycetidae</taxon>
        <taxon>Hypocreales</taxon>
        <taxon>Nectriaceae</taxon>
        <taxon>Fusarium</taxon>
        <taxon>Fusarium oxysporum species complex</taxon>
    </lineage>
</organism>
<dbReference type="HOGENOM" id="CLU_2474934_0_0_1"/>
<dbReference type="EMBL" id="KI979945">
    <property type="protein sequence ID" value="EXK75667.1"/>
    <property type="molecule type" value="Genomic_DNA"/>
</dbReference>
<protein>
    <submittedName>
        <fullName evidence="2">Uncharacterized protein</fullName>
    </submittedName>
</protein>
<gene>
    <name evidence="2" type="ORF">FOQG_19567</name>
</gene>
<evidence type="ECO:0000313" key="2">
    <source>
        <dbReference type="EMBL" id="EXK75667.1"/>
    </source>
</evidence>
<reference evidence="2 3" key="1">
    <citation type="submission" date="2011-11" db="EMBL/GenBank/DDBJ databases">
        <title>The Genome Sequence of Fusarium oxysporum PHW815.</title>
        <authorList>
            <consortium name="The Broad Institute Genome Sequencing Platform"/>
            <person name="Ma L.-J."/>
            <person name="Gale L.R."/>
            <person name="Schwartz D.C."/>
            <person name="Zhou S."/>
            <person name="Corby-Kistler H."/>
            <person name="Young S.K."/>
            <person name="Zeng Q."/>
            <person name="Gargeya S."/>
            <person name="Fitzgerald M."/>
            <person name="Haas B."/>
            <person name="Abouelleil A."/>
            <person name="Alvarado L."/>
            <person name="Arachchi H.M."/>
            <person name="Berlin A."/>
            <person name="Brown A."/>
            <person name="Chapman S.B."/>
            <person name="Chen Z."/>
            <person name="Dunbar C."/>
            <person name="Freedman E."/>
            <person name="Gearin G."/>
            <person name="Goldberg J."/>
            <person name="Griggs A."/>
            <person name="Gujja S."/>
            <person name="Heiman D."/>
            <person name="Howarth C."/>
            <person name="Larson L."/>
            <person name="Lui A."/>
            <person name="MacDonald P.J.P."/>
            <person name="Montmayeur A."/>
            <person name="Murphy C."/>
            <person name="Neiman D."/>
            <person name="Pearson M."/>
            <person name="Priest M."/>
            <person name="Roberts A."/>
            <person name="Saif S."/>
            <person name="Shea T."/>
            <person name="Shenoy N."/>
            <person name="Sisk P."/>
            <person name="Stolte C."/>
            <person name="Sykes S."/>
            <person name="Wortman J."/>
            <person name="Nusbaum C."/>
            <person name="Birren B."/>
        </authorList>
    </citation>
    <scope>NUCLEOTIDE SEQUENCE [LARGE SCALE GENOMIC DNA]</scope>
    <source>
        <strain evidence="2 3">54005</strain>
    </source>
</reference>
<accession>X0BYS1</accession>
<dbReference type="AlphaFoldDB" id="X0BYS1"/>
<feature type="transmembrane region" description="Helical" evidence="1">
    <location>
        <begin position="54"/>
        <end position="74"/>
    </location>
</feature>